<dbReference type="SUPFAM" id="SSF48452">
    <property type="entry name" value="TPR-like"/>
    <property type="match status" value="1"/>
</dbReference>
<evidence type="ECO:0000313" key="1">
    <source>
        <dbReference type="EMBL" id="ATB41984.1"/>
    </source>
</evidence>
<dbReference type="KEGG" id="cfus:CYFUS_007460"/>
<reference evidence="1 2" key="1">
    <citation type="submission" date="2017-06" db="EMBL/GenBank/DDBJ databases">
        <title>Sequencing and comparative analysis of myxobacterial genomes.</title>
        <authorList>
            <person name="Rupp O."/>
            <person name="Goesmann A."/>
            <person name="Sogaard-Andersen L."/>
        </authorList>
    </citation>
    <scope>NUCLEOTIDE SEQUENCE [LARGE SCALE GENOMIC DNA]</scope>
    <source>
        <strain evidence="1 2">DSM 52655</strain>
    </source>
</reference>
<dbReference type="Gene3D" id="1.25.40.10">
    <property type="entry name" value="Tetratricopeptide repeat domain"/>
    <property type="match status" value="1"/>
</dbReference>
<sequence>MISVDYTNAARIEPAFVLLLLAAMDLSKLRKPVLDRLERLRTQWRTFAALPESRLLHWVFASDEWSMLETLLNVEEYGSGTGPDLFLRLTSPLRSPEHYDHALAQELITRHAALRERLTAAGVEPSWQPPRVVSESAPLSVMALATSLHQHYLPRFRHLALVLMPESVASETAWSQWVERAVRGPFSPQVRWVCPDPIERNAFKQVARGTPRLIHTCVAGLNMAAALEEISEAAGDLETPQGRFRHLFVQMSRALGAGDLQLAEQCRTEAVAMAGSQGWRHLQVVAQIALGSGLLSAEGPQAALAEYRQAEAVALQAQAEGEPSGARLLLQARLAVGSALVASADWKHAASVYEQVAVLAAQIGDLLMELEGWRMAAWCHEQAQSWEEAWYCGSRALETAQLMDAPARQSSTLGYAGACLLRLTELAHFSDKRTEIEQQMEHLLGPVWQPTSPGGTQA</sequence>
<dbReference type="AlphaFoldDB" id="A0A250JDJ3"/>
<accession>A0A250JDJ3</accession>
<evidence type="ECO:0008006" key="3">
    <source>
        <dbReference type="Google" id="ProtNLM"/>
    </source>
</evidence>
<dbReference type="InterPro" id="IPR011990">
    <property type="entry name" value="TPR-like_helical_dom_sf"/>
</dbReference>
<organism evidence="1 2">
    <name type="scientific">Cystobacter fuscus</name>
    <dbReference type="NCBI Taxonomy" id="43"/>
    <lineage>
        <taxon>Bacteria</taxon>
        <taxon>Pseudomonadati</taxon>
        <taxon>Myxococcota</taxon>
        <taxon>Myxococcia</taxon>
        <taxon>Myxococcales</taxon>
        <taxon>Cystobacterineae</taxon>
        <taxon>Archangiaceae</taxon>
        <taxon>Cystobacter</taxon>
    </lineage>
</organism>
<name>A0A250JDJ3_9BACT</name>
<gene>
    <name evidence="1" type="ORF">CYFUS_007460</name>
</gene>
<evidence type="ECO:0000313" key="2">
    <source>
        <dbReference type="Proteomes" id="UP000217257"/>
    </source>
</evidence>
<dbReference type="EMBL" id="CP022098">
    <property type="protein sequence ID" value="ATB41984.1"/>
    <property type="molecule type" value="Genomic_DNA"/>
</dbReference>
<protein>
    <recommendedName>
        <fullName evidence="3">MalT-like TPR region domain-containing protein</fullName>
    </recommendedName>
</protein>
<proteinExistence type="predicted"/>
<dbReference type="Proteomes" id="UP000217257">
    <property type="component" value="Chromosome"/>
</dbReference>